<evidence type="ECO:0000313" key="1">
    <source>
        <dbReference type="EMBL" id="KKK66013.1"/>
    </source>
</evidence>
<sequence>MAVKFSIEGGDSGRVAKVNDDGALAVGPASYNEVKFNELAVTGTAYNNATVEIYEASSTSSATVDKIIMQFEIGQNEFHPFTSLSLLVNAGKWINAKTDDDDVHMNILGYYVDEVK</sequence>
<accession>A0A0F8XB30</accession>
<reference evidence="1" key="1">
    <citation type="journal article" date="2015" name="Nature">
        <title>Complex archaea that bridge the gap between prokaryotes and eukaryotes.</title>
        <authorList>
            <person name="Spang A."/>
            <person name="Saw J.H."/>
            <person name="Jorgensen S.L."/>
            <person name="Zaremba-Niedzwiedzka K."/>
            <person name="Martijn J."/>
            <person name="Lind A.E."/>
            <person name="van Eijk R."/>
            <person name="Schleper C."/>
            <person name="Guy L."/>
            <person name="Ettema T.J."/>
        </authorList>
    </citation>
    <scope>NUCLEOTIDE SEQUENCE</scope>
</reference>
<dbReference type="EMBL" id="LAZR01060282">
    <property type="protein sequence ID" value="KKK66013.1"/>
    <property type="molecule type" value="Genomic_DNA"/>
</dbReference>
<dbReference type="AlphaFoldDB" id="A0A0F8XB30"/>
<protein>
    <submittedName>
        <fullName evidence="1">Uncharacterized protein</fullName>
    </submittedName>
</protein>
<organism evidence="1">
    <name type="scientific">marine sediment metagenome</name>
    <dbReference type="NCBI Taxonomy" id="412755"/>
    <lineage>
        <taxon>unclassified sequences</taxon>
        <taxon>metagenomes</taxon>
        <taxon>ecological metagenomes</taxon>
    </lineage>
</organism>
<comment type="caution">
    <text evidence="1">The sequence shown here is derived from an EMBL/GenBank/DDBJ whole genome shotgun (WGS) entry which is preliminary data.</text>
</comment>
<proteinExistence type="predicted"/>
<gene>
    <name evidence="1" type="ORF">LCGC14_2968350</name>
</gene>
<name>A0A0F8XB30_9ZZZZ</name>